<dbReference type="Proteomes" id="UP000297872">
    <property type="component" value="Unassembled WGS sequence"/>
</dbReference>
<sequence length="595" mass="70013">MDSNITKKKNAKREYIYRKRIPYGIMNFVTVRRDDCYYVDKTDFIEEIERSNMYFFYIRPRRFGKSLTLSMLKQYYDINMADRFEELFGGLYIGENPTPEHNTYLIISLNFAVVDANLENYKKGLDAHCNTEFNYFCDVYAQYLPANIKEEMNRKDGAVEQLDYLCKECKKTGQKVYLFIDEYDHFTNTILAEPDCLNNYQAETHGMGYLRKFFDTIKSATDSTLERVFVTGVSPVTMDDLTSGFNIGTNYSLSYEFNEMTGFTEEEVREMLTYYTETLHLHNYTVDELIDLMKPWYDNYCFAKDSYGETTMYNSNMVLYFIDNYIRNRGRLPKNMIEENIRLDYNKLRMLIRKDKEFAHDASIIQQLVENGFVAGELKTGFPAEQIGDPDNFVSLLYYFGMVTIAGNYQGKTKFVIPNEVVREQLFKYLLDTYKENDLQYDSYEKGNLESALAYCGEWKPYFEYIADSLHKYSSQRDHQKGEYFVHGFTLAMTCDNKFYRPISEKDTQEGYADIFLCPLVDNFSDMQHSYIVEFKYAKSKDTAAHIEQLKQDAIRQVNRYAESEVVTSAIKTTQLHKIIIVYKSTEMVVCEEVK</sequence>
<dbReference type="EMBL" id="SGVY01000001">
    <property type="protein sequence ID" value="TFH84604.1"/>
    <property type="molecule type" value="Genomic_DNA"/>
</dbReference>
<evidence type="ECO:0000313" key="2">
    <source>
        <dbReference type="EMBL" id="TFH84604.1"/>
    </source>
</evidence>
<dbReference type="GeneID" id="302993809"/>
<dbReference type="RefSeq" id="WP_134842390.1">
    <property type="nucleotide sequence ID" value="NZ_SGVY01000001.1"/>
</dbReference>
<feature type="domain" description="AAA-ATPase-like" evidence="1">
    <location>
        <begin position="22"/>
        <end position="242"/>
    </location>
</feature>
<evidence type="ECO:0000313" key="3">
    <source>
        <dbReference type="Proteomes" id="UP000297872"/>
    </source>
</evidence>
<dbReference type="PANTHER" id="PTHR34825">
    <property type="entry name" value="CONSERVED PROTEIN, WITH A WEAK D-GALACTARATE DEHYDRATASE/ALTRONATE HYDROLASE DOMAIN"/>
    <property type="match status" value="1"/>
</dbReference>
<gene>
    <name evidence="2" type="ORF">EXN75_00665</name>
</gene>
<dbReference type="InterPro" id="IPR012547">
    <property type="entry name" value="PDDEXK_9"/>
</dbReference>
<dbReference type="AlphaFoldDB" id="A0A4Y8VVG5"/>
<protein>
    <submittedName>
        <fullName evidence="2">AAA family ATPase</fullName>
    </submittedName>
</protein>
<dbReference type="OrthoDB" id="1032983at2"/>
<dbReference type="Pfam" id="PF09820">
    <property type="entry name" value="AAA-ATPase_like"/>
    <property type="match status" value="1"/>
</dbReference>
<comment type="caution">
    <text evidence="2">The sequence shown here is derived from an EMBL/GenBank/DDBJ whole genome shotgun (WGS) entry which is preliminary data.</text>
</comment>
<keyword evidence="3" id="KW-1185">Reference proteome</keyword>
<dbReference type="PANTHER" id="PTHR34825:SF2">
    <property type="entry name" value="AAA-ATPASE-LIKE DOMAIN-CONTAINING PROTEIN"/>
    <property type="match status" value="1"/>
</dbReference>
<evidence type="ECO:0000259" key="1">
    <source>
        <dbReference type="Pfam" id="PF09820"/>
    </source>
</evidence>
<dbReference type="Pfam" id="PF08011">
    <property type="entry name" value="PDDEXK_9"/>
    <property type="match status" value="1"/>
</dbReference>
<proteinExistence type="predicted"/>
<name>A0A4Y8VVG5_9BACT</name>
<reference evidence="2 3" key="1">
    <citation type="submission" date="2019-02" db="EMBL/GenBank/DDBJ databases">
        <title>Draft Genome Sequence of the Prevotella sp. BCRC 81118, Isolated from Human Feces.</title>
        <authorList>
            <person name="Huang C.-H."/>
        </authorList>
    </citation>
    <scope>NUCLEOTIDE SEQUENCE [LARGE SCALE GENOMIC DNA]</scope>
    <source>
        <strain evidence="2 3">BCRC 81118</strain>
    </source>
</reference>
<organism evidence="2 3">
    <name type="scientific">Segatella hominis</name>
    <dbReference type="NCBI Taxonomy" id="2518605"/>
    <lineage>
        <taxon>Bacteria</taxon>
        <taxon>Pseudomonadati</taxon>
        <taxon>Bacteroidota</taxon>
        <taxon>Bacteroidia</taxon>
        <taxon>Bacteroidales</taxon>
        <taxon>Prevotellaceae</taxon>
        <taxon>Segatella</taxon>
    </lineage>
</organism>
<dbReference type="InterPro" id="IPR018631">
    <property type="entry name" value="AAA-ATPase-like_dom"/>
</dbReference>
<accession>A0A4Y8VVG5</accession>